<organism evidence="2 3">
    <name type="scientific">Alicyclobacillus fodiniaquatilis</name>
    <dbReference type="NCBI Taxonomy" id="1661150"/>
    <lineage>
        <taxon>Bacteria</taxon>
        <taxon>Bacillati</taxon>
        <taxon>Bacillota</taxon>
        <taxon>Bacilli</taxon>
        <taxon>Bacillales</taxon>
        <taxon>Alicyclobacillaceae</taxon>
        <taxon>Alicyclobacillus</taxon>
    </lineage>
</organism>
<dbReference type="Pfam" id="PF10057">
    <property type="entry name" value="MpsC"/>
    <property type="match status" value="2"/>
</dbReference>
<gene>
    <name evidence="2" type="ORF">ACFSB2_01780</name>
</gene>
<protein>
    <submittedName>
        <fullName evidence="2">Na-translocating system protein MpsC family protein</fullName>
    </submittedName>
</protein>
<dbReference type="EMBL" id="JBHUCX010000004">
    <property type="protein sequence ID" value="MFD1673453.1"/>
    <property type="molecule type" value="Genomic_DNA"/>
</dbReference>
<dbReference type="InterPro" id="IPR018745">
    <property type="entry name" value="MpsC"/>
</dbReference>
<dbReference type="Proteomes" id="UP001597079">
    <property type="component" value="Unassembled WGS sequence"/>
</dbReference>
<proteinExistence type="predicted"/>
<evidence type="ECO:0000313" key="3">
    <source>
        <dbReference type="Proteomes" id="UP001597079"/>
    </source>
</evidence>
<dbReference type="RefSeq" id="WP_377940844.1">
    <property type="nucleotide sequence ID" value="NZ_JBHUCX010000004.1"/>
</dbReference>
<keyword evidence="3" id="KW-1185">Reference proteome</keyword>
<evidence type="ECO:0000313" key="2">
    <source>
        <dbReference type="EMBL" id="MFD1673453.1"/>
    </source>
</evidence>
<feature type="domain" description="Na+-translocating membrane potential-generating system MpsC" evidence="1">
    <location>
        <begin position="153"/>
        <end position="234"/>
    </location>
</feature>
<name>A0ABW4JC35_9BACL</name>
<feature type="domain" description="Na+-translocating membrane potential-generating system MpsC" evidence="1">
    <location>
        <begin position="14"/>
        <end position="114"/>
    </location>
</feature>
<comment type="caution">
    <text evidence="2">The sequence shown here is derived from an EMBL/GenBank/DDBJ whole genome shotgun (WGS) entry which is preliminary data.</text>
</comment>
<evidence type="ECO:0000259" key="1">
    <source>
        <dbReference type="Pfam" id="PF10057"/>
    </source>
</evidence>
<accession>A0ABW4JC35</accession>
<sequence>MPDEGMTNLDNSQQKELGAYIGRLLRDSFGKGPEGTFVSIGGHFVTVYLRNFMSPTEQILMEQRQEAMVVSTRATLMEKLIPEIKTGILFITGIELQELYYDWGLHNRSGMMIGISVEPFAAPPVNETYVGKAQVHREVDDISQQAQKVPDETYSCELNRRTLIVIRNGILVAIEKELIRLGYEIALKYAKGNLEKRYLHNSNHFESSLNKKVIDIFLDWDFVRDKSVIAFVLNE</sequence>
<reference evidence="3" key="1">
    <citation type="journal article" date="2019" name="Int. J. Syst. Evol. Microbiol.">
        <title>The Global Catalogue of Microorganisms (GCM) 10K type strain sequencing project: providing services to taxonomists for standard genome sequencing and annotation.</title>
        <authorList>
            <consortium name="The Broad Institute Genomics Platform"/>
            <consortium name="The Broad Institute Genome Sequencing Center for Infectious Disease"/>
            <person name="Wu L."/>
            <person name="Ma J."/>
        </authorList>
    </citation>
    <scope>NUCLEOTIDE SEQUENCE [LARGE SCALE GENOMIC DNA]</scope>
    <source>
        <strain evidence="3">CGMCC 1.12286</strain>
    </source>
</reference>